<evidence type="ECO:0000313" key="2">
    <source>
        <dbReference type="EMBL" id="KAI5344318.1"/>
    </source>
</evidence>
<accession>A0AAD4ZGE6</accession>
<protein>
    <submittedName>
        <fullName evidence="2">Uncharacterized protein</fullName>
    </submittedName>
</protein>
<keyword evidence="1" id="KW-0812">Transmembrane</keyword>
<dbReference type="EMBL" id="JAJFAZ020000002">
    <property type="protein sequence ID" value="KAI5344318.1"/>
    <property type="molecule type" value="Genomic_DNA"/>
</dbReference>
<feature type="transmembrane region" description="Helical" evidence="1">
    <location>
        <begin position="65"/>
        <end position="85"/>
    </location>
</feature>
<gene>
    <name evidence="2" type="ORF">L3X38_012195</name>
</gene>
<organism evidence="2 3">
    <name type="scientific">Prunus dulcis</name>
    <name type="common">Almond</name>
    <name type="synonym">Amygdalus dulcis</name>
    <dbReference type="NCBI Taxonomy" id="3755"/>
    <lineage>
        <taxon>Eukaryota</taxon>
        <taxon>Viridiplantae</taxon>
        <taxon>Streptophyta</taxon>
        <taxon>Embryophyta</taxon>
        <taxon>Tracheophyta</taxon>
        <taxon>Spermatophyta</taxon>
        <taxon>Magnoliopsida</taxon>
        <taxon>eudicotyledons</taxon>
        <taxon>Gunneridae</taxon>
        <taxon>Pentapetalae</taxon>
        <taxon>rosids</taxon>
        <taxon>fabids</taxon>
        <taxon>Rosales</taxon>
        <taxon>Rosaceae</taxon>
        <taxon>Amygdaloideae</taxon>
        <taxon>Amygdaleae</taxon>
        <taxon>Prunus</taxon>
    </lineage>
</organism>
<evidence type="ECO:0000256" key="1">
    <source>
        <dbReference type="SAM" id="Phobius"/>
    </source>
</evidence>
<keyword evidence="3" id="KW-1185">Reference proteome</keyword>
<proteinExistence type="predicted"/>
<comment type="caution">
    <text evidence="2">The sequence shown here is derived from an EMBL/GenBank/DDBJ whole genome shotgun (WGS) entry which is preliminary data.</text>
</comment>
<dbReference type="AlphaFoldDB" id="A0AAD4ZGE6"/>
<name>A0AAD4ZGE6_PRUDU</name>
<keyword evidence="1" id="KW-0472">Membrane</keyword>
<sequence>MICTSVASIRPDSKTFWISKHILEQLAARWKQPLICELNGILNQLIDLLMYGLQLLFSGQIVLKYVFFFKAVMGSLAAVMCLLICQIGTSHIG</sequence>
<reference evidence="2 3" key="1">
    <citation type="journal article" date="2022" name="G3 (Bethesda)">
        <title>Whole-genome sequence and methylome profiling of the almond [Prunus dulcis (Mill.) D.A. Webb] cultivar 'Nonpareil'.</title>
        <authorList>
            <person name="D'Amico-Willman K.M."/>
            <person name="Ouma W.Z."/>
            <person name="Meulia T."/>
            <person name="Sideli G.M."/>
            <person name="Gradziel T.M."/>
            <person name="Fresnedo-Ramirez J."/>
        </authorList>
    </citation>
    <scope>NUCLEOTIDE SEQUENCE [LARGE SCALE GENOMIC DNA]</scope>
    <source>
        <strain evidence="2">Clone GOH B32 T37-40</strain>
    </source>
</reference>
<keyword evidence="1" id="KW-1133">Transmembrane helix</keyword>
<evidence type="ECO:0000313" key="3">
    <source>
        <dbReference type="Proteomes" id="UP001054821"/>
    </source>
</evidence>
<dbReference type="Proteomes" id="UP001054821">
    <property type="component" value="Chromosome 2"/>
</dbReference>